<accession>K2MYB9</accession>
<dbReference type="EMBL" id="AHKC01011480">
    <property type="protein sequence ID" value="EKF30799.1"/>
    <property type="molecule type" value="Genomic_DNA"/>
</dbReference>
<reference evidence="2 3" key="1">
    <citation type="journal article" date="2012" name="BMC Genomics">
        <title>Comparative genomic analysis of human infective Trypanosoma cruzi lineages with the bat-restricted subspecies T. cruzi marinkellei.</title>
        <authorList>
            <person name="Franzen O."/>
            <person name="Talavera-Lopez C."/>
            <person name="Ochaya S."/>
            <person name="Butler C.E."/>
            <person name="Messenger L.A."/>
            <person name="Lewis M.D."/>
            <person name="Llewellyn M.S."/>
            <person name="Marinkelle C.J."/>
            <person name="Tyler K.M."/>
            <person name="Miles M.A."/>
            <person name="Andersson B."/>
        </authorList>
    </citation>
    <scope>NUCLEOTIDE SEQUENCE [LARGE SCALE GENOMIC DNA]</scope>
    <source>
        <strain evidence="2 3">B7</strain>
    </source>
</reference>
<gene>
    <name evidence="2" type="ORF">MOQ_005378</name>
</gene>
<comment type="caution">
    <text evidence="2">The sequence shown here is derived from an EMBL/GenBank/DDBJ whole genome shotgun (WGS) entry which is preliminary data.</text>
</comment>
<evidence type="ECO:0000256" key="1">
    <source>
        <dbReference type="SAM" id="MobiDB-lite"/>
    </source>
</evidence>
<proteinExistence type="predicted"/>
<sequence length="525" mass="59585">MVEPHLFCGPEFVLEVPAEHTQPIESHVLLQLQTELYGLLTPNIRRKLQPTHGSHGGSGGFVPPPPDSLLFIDLESTPPTDAGNEDDYIHFLLLVTDSRAAAELFSIGLRNPFIALPHRMRLRNHYAAGGGKPRAPPSEILRRKESLRSRMNFDEDLWETLQKTLTPEWLQEFESRHRQVPEGGGTVPMRDAEQHEQRVESLLRYCEREVQYVGVMDEEGNASPFLLAMGVFYRLGLTYRDAFVHFVRHPRRPVRALALFIARYTAAPEELEPFFAPSLTDEVTIACAEDANVTTSMRQLCTDLLLCDEVCEAWPPTYHAYWVEHKVRPMMQRIETECKRREELRLTSKDKSGGKGMMAAVNMTPTNASKGNETKTTARGLGKGVGVLGFRNMTELQAYVRERERVLVPQRILSMTAATKDGDADGDYYSDLDLDDNNDDDDDDFLIKVRVEGSRSGRGVARPQKTASQEVQKQKRGLERRKRARESEITTNTRALVMTGAYRTVLRLLGRTEPFDKRGEHYLTF</sequence>
<feature type="region of interest" description="Disordered" evidence="1">
    <location>
        <begin position="456"/>
        <end position="489"/>
    </location>
</feature>
<protein>
    <submittedName>
        <fullName evidence="2">Uncharacterized protein</fullName>
    </submittedName>
</protein>
<feature type="compositionally biased region" description="Polar residues" evidence="1">
    <location>
        <begin position="363"/>
        <end position="377"/>
    </location>
</feature>
<organism evidence="2 3">
    <name type="scientific">Trypanosoma cruzi marinkellei</name>
    <dbReference type="NCBI Taxonomy" id="85056"/>
    <lineage>
        <taxon>Eukaryota</taxon>
        <taxon>Discoba</taxon>
        <taxon>Euglenozoa</taxon>
        <taxon>Kinetoplastea</taxon>
        <taxon>Metakinetoplastina</taxon>
        <taxon>Trypanosomatida</taxon>
        <taxon>Trypanosomatidae</taxon>
        <taxon>Trypanosoma</taxon>
        <taxon>Schizotrypanum</taxon>
    </lineage>
</organism>
<dbReference type="Proteomes" id="UP000007350">
    <property type="component" value="Unassembled WGS sequence"/>
</dbReference>
<dbReference type="OrthoDB" id="264294at2759"/>
<evidence type="ECO:0000313" key="3">
    <source>
        <dbReference type="Proteomes" id="UP000007350"/>
    </source>
</evidence>
<dbReference type="AlphaFoldDB" id="K2MYB9"/>
<name>K2MYB9_TRYCR</name>
<evidence type="ECO:0000313" key="2">
    <source>
        <dbReference type="EMBL" id="EKF30799.1"/>
    </source>
</evidence>
<keyword evidence="3" id="KW-1185">Reference proteome</keyword>
<feature type="region of interest" description="Disordered" evidence="1">
    <location>
        <begin position="349"/>
        <end position="378"/>
    </location>
</feature>